<dbReference type="SUPFAM" id="SSF103515">
    <property type="entry name" value="Autotransporter"/>
    <property type="match status" value="1"/>
</dbReference>
<feature type="non-terminal residue" evidence="2">
    <location>
        <position position="1"/>
    </location>
</feature>
<evidence type="ECO:0000259" key="1">
    <source>
        <dbReference type="PROSITE" id="PS51208"/>
    </source>
</evidence>
<gene>
    <name evidence="2" type="ORF">CAL25_05160</name>
</gene>
<organism evidence="2 3">
    <name type="scientific">Bordetella genomosp. 5</name>
    <dbReference type="NCBI Taxonomy" id="1395608"/>
    <lineage>
        <taxon>Bacteria</taxon>
        <taxon>Pseudomonadati</taxon>
        <taxon>Pseudomonadota</taxon>
        <taxon>Betaproteobacteria</taxon>
        <taxon>Burkholderiales</taxon>
        <taxon>Alcaligenaceae</taxon>
        <taxon>Bordetella</taxon>
    </lineage>
</organism>
<sequence>GFLRANGGLNGTYGGGTYRGVDYRVERNGNQLDLVVTGASGPTLSTPLFGGNFAQMSLEQAQASMSVVRDRMGRMSGPAYLGTNAANTVWMTPYGGWSTGSQGAATPGFDRKVGGLAVGTDRALGDKTRVGAALLVQGASIKGRDSATEDRASGASYQVAGYLSHDLGQQGRVSVIGKVGLDRNSASRRDTIGDEAQAKSNPNARTAVLSLNYERDHQLGKHTVTPWLEVEYGRAGVGAHQERGAGWSNLSVGKQEAQSLTPMVGMKYRYQLADDQSVTAYAGVGYDILAKKPRLNAKDAAGTSFAVNGAQPGKVVTRFGLGYEMQGPGKSQIRISQDYAGKSGRGDYSLNLNVAIPLGK</sequence>
<dbReference type="PROSITE" id="PS51208">
    <property type="entry name" value="AUTOTRANSPORTER"/>
    <property type="match status" value="1"/>
</dbReference>
<dbReference type="InterPro" id="IPR036709">
    <property type="entry name" value="Autotransporte_beta_dom_sf"/>
</dbReference>
<protein>
    <recommendedName>
        <fullName evidence="1">Autotransporter domain-containing protein</fullName>
    </recommendedName>
</protein>
<dbReference type="RefSeq" id="WP_141217889.1">
    <property type="nucleotide sequence ID" value="NZ_NEVP01000003.1"/>
</dbReference>
<name>A0A261TYW9_9BORD</name>
<dbReference type="Pfam" id="PF03797">
    <property type="entry name" value="Autotransporter"/>
    <property type="match status" value="1"/>
</dbReference>
<evidence type="ECO:0000313" key="3">
    <source>
        <dbReference type="Proteomes" id="UP000216913"/>
    </source>
</evidence>
<dbReference type="Proteomes" id="UP000216913">
    <property type="component" value="Unassembled WGS sequence"/>
</dbReference>
<dbReference type="SMART" id="SM00869">
    <property type="entry name" value="Autotransporter"/>
    <property type="match status" value="1"/>
</dbReference>
<feature type="domain" description="Autotransporter" evidence="1">
    <location>
        <begin position="82"/>
        <end position="358"/>
    </location>
</feature>
<reference evidence="2 3" key="1">
    <citation type="submission" date="2017-05" db="EMBL/GenBank/DDBJ databases">
        <title>Complete and WGS of Bordetella genogroups.</title>
        <authorList>
            <person name="Spilker T."/>
            <person name="LiPuma J."/>
        </authorList>
    </citation>
    <scope>NUCLEOTIDE SEQUENCE [LARGE SCALE GENOMIC DNA]</scope>
    <source>
        <strain evidence="2 3">AU10456</strain>
    </source>
</reference>
<keyword evidence="3" id="KW-1185">Reference proteome</keyword>
<dbReference type="InterPro" id="IPR006315">
    <property type="entry name" value="OM_autotransptr_brl_dom"/>
</dbReference>
<dbReference type="Gene3D" id="2.40.128.130">
    <property type="entry name" value="Autotransporter beta-domain"/>
    <property type="match status" value="1"/>
</dbReference>
<comment type="caution">
    <text evidence="2">The sequence shown here is derived from an EMBL/GenBank/DDBJ whole genome shotgun (WGS) entry which is preliminary data.</text>
</comment>
<dbReference type="InterPro" id="IPR005546">
    <property type="entry name" value="Autotransporte_beta"/>
</dbReference>
<dbReference type="EMBL" id="NEVP01000003">
    <property type="protein sequence ID" value="OZI54170.1"/>
    <property type="molecule type" value="Genomic_DNA"/>
</dbReference>
<evidence type="ECO:0000313" key="2">
    <source>
        <dbReference type="EMBL" id="OZI54170.1"/>
    </source>
</evidence>
<dbReference type="NCBIfam" id="TIGR01414">
    <property type="entry name" value="autotrans_barl"/>
    <property type="match status" value="1"/>
</dbReference>
<dbReference type="OrthoDB" id="1393129at2"/>
<proteinExistence type="predicted"/>
<dbReference type="GO" id="GO:0019867">
    <property type="term" value="C:outer membrane"/>
    <property type="evidence" value="ECO:0007669"/>
    <property type="project" value="InterPro"/>
</dbReference>
<accession>A0A261TYW9</accession>
<dbReference type="AlphaFoldDB" id="A0A261TYW9"/>